<sequence>MKMASSSSSSSSLFGFFFVIIVVIVARFSGAGAEEFKVGDEAGWREPPEKDTSDFYNIWAGKIRFLVGDSIYFAYNNDSVLAVDKAGYYHCNMSHPYATFNDGNTTIALDHPGVFYFVSGYPDQCKNGQRLIVRVLALHPPSPSPTGGLPPSAAAEPPSPSPSSSSAATLVPVAVFASTFVALVVAMVTICVAH</sequence>
<keyword evidence="4 10" id="KW-0472">Membrane</keyword>
<evidence type="ECO:0000259" key="12">
    <source>
        <dbReference type="PROSITE" id="PS51485"/>
    </source>
</evidence>
<dbReference type="GO" id="GO:0005886">
    <property type="term" value="C:plasma membrane"/>
    <property type="evidence" value="ECO:0007669"/>
    <property type="project" value="TreeGrafter"/>
</dbReference>
<feature type="signal peptide" evidence="11">
    <location>
        <begin position="1"/>
        <end position="33"/>
    </location>
</feature>
<evidence type="ECO:0000256" key="4">
    <source>
        <dbReference type="ARBA" id="ARBA00023136"/>
    </source>
</evidence>
<dbReference type="EMBL" id="JAUJYN010000007">
    <property type="protein sequence ID" value="KAK1267129.1"/>
    <property type="molecule type" value="Genomic_DNA"/>
</dbReference>
<accession>A0AAV9ASE8</accession>
<dbReference type="PANTHER" id="PTHR33021:SF234">
    <property type="entry name" value="EARLY NODULIN-LIKE PROTEIN 7"/>
    <property type="match status" value="1"/>
</dbReference>
<evidence type="ECO:0000256" key="7">
    <source>
        <dbReference type="ARBA" id="ARBA00023288"/>
    </source>
</evidence>
<evidence type="ECO:0000313" key="14">
    <source>
        <dbReference type="Proteomes" id="UP001179952"/>
    </source>
</evidence>
<dbReference type="GO" id="GO:0098552">
    <property type="term" value="C:side of membrane"/>
    <property type="evidence" value="ECO:0007669"/>
    <property type="project" value="UniProtKB-KW"/>
</dbReference>
<dbReference type="InterPro" id="IPR041846">
    <property type="entry name" value="ENL_dom"/>
</dbReference>
<keyword evidence="7" id="KW-0449">Lipoprotein</keyword>
<dbReference type="AlphaFoldDB" id="A0AAV9ASE8"/>
<name>A0AAV9ASE8_ACOGR</name>
<dbReference type="Proteomes" id="UP001179952">
    <property type="component" value="Unassembled WGS sequence"/>
</dbReference>
<evidence type="ECO:0000256" key="2">
    <source>
        <dbReference type="ARBA" id="ARBA00022622"/>
    </source>
</evidence>
<proteinExistence type="inferred from homology"/>
<reference evidence="13" key="1">
    <citation type="journal article" date="2023" name="Nat. Commun.">
        <title>Diploid and tetraploid genomes of Acorus and the evolution of monocots.</title>
        <authorList>
            <person name="Ma L."/>
            <person name="Liu K.W."/>
            <person name="Li Z."/>
            <person name="Hsiao Y.Y."/>
            <person name="Qi Y."/>
            <person name="Fu T."/>
            <person name="Tang G.D."/>
            <person name="Zhang D."/>
            <person name="Sun W.H."/>
            <person name="Liu D.K."/>
            <person name="Li Y."/>
            <person name="Chen G.Z."/>
            <person name="Liu X.D."/>
            <person name="Liao X.Y."/>
            <person name="Jiang Y.T."/>
            <person name="Yu X."/>
            <person name="Hao Y."/>
            <person name="Huang J."/>
            <person name="Zhao X.W."/>
            <person name="Ke S."/>
            <person name="Chen Y.Y."/>
            <person name="Wu W.L."/>
            <person name="Hsu J.L."/>
            <person name="Lin Y.F."/>
            <person name="Huang M.D."/>
            <person name="Li C.Y."/>
            <person name="Huang L."/>
            <person name="Wang Z.W."/>
            <person name="Zhao X."/>
            <person name="Zhong W.Y."/>
            <person name="Peng D.H."/>
            <person name="Ahmad S."/>
            <person name="Lan S."/>
            <person name="Zhang J.S."/>
            <person name="Tsai W.C."/>
            <person name="Van de Peer Y."/>
            <person name="Liu Z.J."/>
        </authorList>
    </citation>
    <scope>NUCLEOTIDE SEQUENCE</scope>
    <source>
        <strain evidence="13">SCP</strain>
    </source>
</reference>
<organism evidence="13 14">
    <name type="scientific">Acorus gramineus</name>
    <name type="common">Dwarf sweet flag</name>
    <dbReference type="NCBI Taxonomy" id="55184"/>
    <lineage>
        <taxon>Eukaryota</taxon>
        <taxon>Viridiplantae</taxon>
        <taxon>Streptophyta</taxon>
        <taxon>Embryophyta</taxon>
        <taxon>Tracheophyta</taxon>
        <taxon>Spermatophyta</taxon>
        <taxon>Magnoliopsida</taxon>
        <taxon>Liliopsida</taxon>
        <taxon>Acoraceae</taxon>
        <taxon>Acorus</taxon>
    </lineage>
</organism>
<evidence type="ECO:0000256" key="11">
    <source>
        <dbReference type="SAM" id="SignalP"/>
    </source>
</evidence>
<reference evidence="13" key="2">
    <citation type="submission" date="2023-06" db="EMBL/GenBank/DDBJ databases">
        <authorList>
            <person name="Ma L."/>
            <person name="Liu K.-W."/>
            <person name="Li Z."/>
            <person name="Hsiao Y.-Y."/>
            <person name="Qi Y."/>
            <person name="Fu T."/>
            <person name="Tang G."/>
            <person name="Zhang D."/>
            <person name="Sun W.-H."/>
            <person name="Liu D.-K."/>
            <person name="Li Y."/>
            <person name="Chen G.-Z."/>
            <person name="Liu X.-D."/>
            <person name="Liao X.-Y."/>
            <person name="Jiang Y.-T."/>
            <person name="Yu X."/>
            <person name="Hao Y."/>
            <person name="Huang J."/>
            <person name="Zhao X.-W."/>
            <person name="Ke S."/>
            <person name="Chen Y.-Y."/>
            <person name="Wu W.-L."/>
            <person name="Hsu J.-L."/>
            <person name="Lin Y.-F."/>
            <person name="Huang M.-D."/>
            <person name="Li C.-Y."/>
            <person name="Huang L."/>
            <person name="Wang Z.-W."/>
            <person name="Zhao X."/>
            <person name="Zhong W.-Y."/>
            <person name="Peng D.-H."/>
            <person name="Ahmad S."/>
            <person name="Lan S."/>
            <person name="Zhang J.-S."/>
            <person name="Tsai W.-C."/>
            <person name="Van De Peer Y."/>
            <person name="Liu Z.-J."/>
        </authorList>
    </citation>
    <scope>NUCLEOTIDE SEQUENCE</scope>
    <source>
        <strain evidence="13">SCP</strain>
        <tissue evidence="13">Leaves</tissue>
    </source>
</reference>
<dbReference type="InterPro" id="IPR003245">
    <property type="entry name" value="Phytocyanin_dom"/>
</dbReference>
<dbReference type="GO" id="GO:0012505">
    <property type="term" value="C:endomembrane system"/>
    <property type="evidence" value="ECO:0007669"/>
    <property type="project" value="UniProtKB-SubCell"/>
</dbReference>
<dbReference type="FunFam" id="2.60.40.420:FF:000010">
    <property type="entry name" value="Early nodulin-like protein 1"/>
    <property type="match status" value="1"/>
</dbReference>
<evidence type="ECO:0000256" key="5">
    <source>
        <dbReference type="ARBA" id="ARBA00023157"/>
    </source>
</evidence>
<keyword evidence="10" id="KW-1133">Transmembrane helix</keyword>
<gene>
    <name evidence="13" type="ORF">QJS04_geneDACA002682</name>
</gene>
<evidence type="ECO:0000256" key="3">
    <source>
        <dbReference type="ARBA" id="ARBA00022729"/>
    </source>
</evidence>
<evidence type="ECO:0000256" key="10">
    <source>
        <dbReference type="SAM" id="Phobius"/>
    </source>
</evidence>
<evidence type="ECO:0000256" key="1">
    <source>
        <dbReference type="ARBA" id="ARBA00004589"/>
    </source>
</evidence>
<comment type="caution">
    <text evidence="13">The sequence shown here is derived from an EMBL/GenBank/DDBJ whole genome shotgun (WGS) entry which is preliminary data.</text>
</comment>
<keyword evidence="14" id="KW-1185">Reference proteome</keyword>
<comment type="similarity">
    <text evidence="8">Belongs to the early nodulin-like (ENODL) family.</text>
</comment>
<keyword evidence="6" id="KW-0325">Glycoprotein</keyword>
<dbReference type="SUPFAM" id="SSF49503">
    <property type="entry name" value="Cupredoxins"/>
    <property type="match status" value="1"/>
</dbReference>
<dbReference type="PANTHER" id="PTHR33021">
    <property type="entry name" value="BLUE COPPER PROTEIN"/>
    <property type="match status" value="1"/>
</dbReference>
<dbReference type="Pfam" id="PF02298">
    <property type="entry name" value="Cu_bind_like"/>
    <property type="match status" value="1"/>
</dbReference>
<feature type="transmembrane region" description="Helical" evidence="10">
    <location>
        <begin position="170"/>
        <end position="193"/>
    </location>
</feature>
<feature type="chain" id="PRO_5043776419" evidence="11">
    <location>
        <begin position="34"/>
        <end position="194"/>
    </location>
</feature>
<dbReference type="CDD" id="cd11019">
    <property type="entry name" value="OsENODL1_like"/>
    <property type="match status" value="1"/>
</dbReference>
<keyword evidence="10" id="KW-0812">Transmembrane</keyword>
<evidence type="ECO:0000256" key="8">
    <source>
        <dbReference type="ARBA" id="ARBA00035011"/>
    </source>
</evidence>
<protein>
    <submittedName>
        <fullName evidence="13">Early nodulin-like protein 3</fullName>
    </submittedName>
</protein>
<dbReference type="PROSITE" id="PS51485">
    <property type="entry name" value="PHYTOCYANIN"/>
    <property type="match status" value="1"/>
</dbReference>
<dbReference type="InterPro" id="IPR008972">
    <property type="entry name" value="Cupredoxin"/>
</dbReference>
<keyword evidence="5" id="KW-1015">Disulfide bond</keyword>
<keyword evidence="3 11" id="KW-0732">Signal</keyword>
<comment type="subcellular location">
    <subcellularLocation>
        <location evidence="9">Endomembrane system</location>
        <topology evidence="9">Lipid-anchor</topology>
    </subcellularLocation>
    <subcellularLocation>
        <location evidence="1">Membrane</location>
        <topology evidence="1">Lipid-anchor</topology>
        <topology evidence="1">GPI-anchor</topology>
    </subcellularLocation>
</comment>
<dbReference type="Gene3D" id="2.60.40.420">
    <property type="entry name" value="Cupredoxins - blue copper proteins"/>
    <property type="match status" value="1"/>
</dbReference>
<dbReference type="GO" id="GO:0009055">
    <property type="term" value="F:electron transfer activity"/>
    <property type="evidence" value="ECO:0007669"/>
    <property type="project" value="InterPro"/>
</dbReference>
<evidence type="ECO:0000256" key="6">
    <source>
        <dbReference type="ARBA" id="ARBA00023180"/>
    </source>
</evidence>
<keyword evidence="2" id="KW-0336">GPI-anchor</keyword>
<dbReference type="InterPro" id="IPR039391">
    <property type="entry name" value="Phytocyanin-like"/>
</dbReference>
<feature type="domain" description="Phytocyanin" evidence="12">
    <location>
        <begin position="34"/>
        <end position="137"/>
    </location>
</feature>
<evidence type="ECO:0000313" key="13">
    <source>
        <dbReference type="EMBL" id="KAK1267129.1"/>
    </source>
</evidence>
<evidence type="ECO:0000256" key="9">
    <source>
        <dbReference type="ARBA" id="ARBA00037868"/>
    </source>
</evidence>